<dbReference type="GO" id="GO:0005886">
    <property type="term" value="C:plasma membrane"/>
    <property type="evidence" value="ECO:0007669"/>
    <property type="project" value="TreeGrafter"/>
</dbReference>
<keyword evidence="3 6" id="KW-0067">ATP-binding</keyword>
<dbReference type="Gene3D" id="3.40.50.300">
    <property type="entry name" value="P-loop containing nucleotide triphosphate hydrolases"/>
    <property type="match status" value="1"/>
</dbReference>
<sequence length="253" mass="27213">MNALEVRSLSKRFGGVTAVDDLSFTVEPESIYSIIGPNGAGKTTVVNLLSGIYVPTAGTITMIGEPTSGQSPDRLAELGLSRTFQNLQICMNMDAISNVMIGGHIRLDPGFVSALLHLPHIRRQDAGLREEADALMGFVGLSQYRKAQASQMPYGALKRLELARALAAKPKILLLDEPAAGLNHVETEEISVLIERIAATGVTIVLVEHDMKLVMRVSTRILVLDYGRKLAEGRPEEVRADPQVVAAYLGAAA</sequence>
<comment type="caution">
    <text evidence="6">The sequence shown here is derived from an EMBL/GenBank/DDBJ whole genome shotgun (WGS) entry which is preliminary data.</text>
</comment>
<dbReference type="GO" id="GO:0005304">
    <property type="term" value="F:L-valine transmembrane transporter activity"/>
    <property type="evidence" value="ECO:0007669"/>
    <property type="project" value="TreeGrafter"/>
</dbReference>
<dbReference type="EMBL" id="JAAOLE020000001">
    <property type="protein sequence ID" value="NVI47574.1"/>
    <property type="molecule type" value="Genomic_DNA"/>
</dbReference>
<comment type="function">
    <text evidence="4">Involved in beta-(1--&gt;2)glucan export. Transmembrane domains (TMD) form a pore in the inner membrane and the ATP-binding domain (NBD) is responsible for energy generation.</text>
</comment>
<evidence type="ECO:0000256" key="1">
    <source>
        <dbReference type="ARBA" id="ARBA00022448"/>
    </source>
</evidence>
<evidence type="ECO:0000256" key="4">
    <source>
        <dbReference type="ARBA" id="ARBA00024722"/>
    </source>
</evidence>
<dbReference type="GO" id="GO:0015188">
    <property type="term" value="F:L-isoleucine transmembrane transporter activity"/>
    <property type="evidence" value="ECO:0007669"/>
    <property type="project" value="TreeGrafter"/>
</dbReference>
<dbReference type="SMART" id="SM00382">
    <property type="entry name" value="AAA"/>
    <property type="match status" value="1"/>
</dbReference>
<dbReference type="GO" id="GO:0015808">
    <property type="term" value="P:L-alanine transport"/>
    <property type="evidence" value="ECO:0007669"/>
    <property type="project" value="TreeGrafter"/>
</dbReference>
<dbReference type="GO" id="GO:0016887">
    <property type="term" value="F:ATP hydrolysis activity"/>
    <property type="evidence" value="ECO:0007669"/>
    <property type="project" value="InterPro"/>
</dbReference>
<dbReference type="Pfam" id="PF12399">
    <property type="entry name" value="BCA_ABC_TP_C"/>
    <property type="match status" value="1"/>
</dbReference>
<evidence type="ECO:0000259" key="5">
    <source>
        <dbReference type="PROSITE" id="PS50893"/>
    </source>
</evidence>
<name>A0A973W5E6_9BRAD</name>
<dbReference type="PROSITE" id="PS50893">
    <property type="entry name" value="ABC_TRANSPORTER_2"/>
    <property type="match status" value="1"/>
</dbReference>
<protein>
    <submittedName>
        <fullName evidence="6">ABC transporter ATP-binding protein</fullName>
    </submittedName>
</protein>
<dbReference type="AlphaFoldDB" id="A0A973W5E6"/>
<evidence type="ECO:0000256" key="2">
    <source>
        <dbReference type="ARBA" id="ARBA00022741"/>
    </source>
</evidence>
<dbReference type="PANTHER" id="PTHR45772:SF7">
    <property type="entry name" value="AMINO ACID ABC TRANSPORTER ATP-BINDING PROTEIN"/>
    <property type="match status" value="1"/>
</dbReference>
<dbReference type="CDD" id="cd03219">
    <property type="entry name" value="ABC_Mj1267_LivG_branched"/>
    <property type="match status" value="1"/>
</dbReference>
<organism evidence="6">
    <name type="scientific">Bradyrhizobium septentrionale</name>
    <dbReference type="NCBI Taxonomy" id="1404411"/>
    <lineage>
        <taxon>Bacteria</taxon>
        <taxon>Pseudomonadati</taxon>
        <taxon>Pseudomonadota</taxon>
        <taxon>Alphaproteobacteria</taxon>
        <taxon>Hyphomicrobiales</taxon>
        <taxon>Nitrobacteraceae</taxon>
        <taxon>Bradyrhizobium</taxon>
    </lineage>
</organism>
<dbReference type="RefSeq" id="WP_166208238.1">
    <property type="nucleotide sequence ID" value="NZ_CP088285.1"/>
</dbReference>
<dbReference type="GO" id="GO:0005524">
    <property type="term" value="F:ATP binding"/>
    <property type="evidence" value="ECO:0007669"/>
    <property type="project" value="UniProtKB-KW"/>
</dbReference>
<proteinExistence type="predicted"/>
<dbReference type="FunFam" id="3.40.50.300:FF:000421">
    <property type="entry name" value="Branched-chain amino acid ABC transporter ATP-binding protein"/>
    <property type="match status" value="1"/>
</dbReference>
<gene>
    <name evidence="6" type="ORF">HAP48_032360</name>
</gene>
<keyword evidence="1" id="KW-0813">Transport</keyword>
<dbReference type="InterPro" id="IPR003593">
    <property type="entry name" value="AAA+_ATPase"/>
</dbReference>
<dbReference type="GO" id="GO:0015192">
    <property type="term" value="F:L-phenylalanine transmembrane transporter activity"/>
    <property type="evidence" value="ECO:0007669"/>
    <property type="project" value="TreeGrafter"/>
</dbReference>
<dbReference type="GO" id="GO:0042941">
    <property type="term" value="P:D-alanine transmembrane transport"/>
    <property type="evidence" value="ECO:0007669"/>
    <property type="project" value="TreeGrafter"/>
</dbReference>
<dbReference type="GO" id="GO:1903806">
    <property type="term" value="P:L-isoleucine import across plasma membrane"/>
    <property type="evidence" value="ECO:0007669"/>
    <property type="project" value="TreeGrafter"/>
</dbReference>
<feature type="domain" description="ABC transporter" evidence="5">
    <location>
        <begin position="4"/>
        <end position="251"/>
    </location>
</feature>
<evidence type="ECO:0000313" key="6">
    <source>
        <dbReference type="EMBL" id="NVI47574.1"/>
    </source>
</evidence>
<accession>A0A973W5E6</accession>
<dbReference type="GO" id="GO:1903805">
    <property type="term" value="P:L-valine import across plasma membrane"/>
    <property type="evidence" value="ECO:0007669"/>
    <property type="project" value="TreeGrafter"/>
</dbReference>
<dbReference type="InterPro" id="IPR051120">
    <property type="entry name" value="ABC_AA/LPS_Transport"/>
</dbReference>
<dbReference type="PANTHER" id="PTHR45772">
    <property type="entry name" value="CONSERVED COMPONENT OF ABC TRANSPORTER FOR NATURAL AMINO ACIDS-RELATED"/>
    <property type="match status" value="1"/>
</dbReference>
<dbReference type="SUPFAM" id="SSF52540">
    <property type="entry name" value="P-loop containing nucleoside triphosphate hydrolases"/>
    <property type="match status" value="1"/>
</dbReference>
<evidence type="ECO:0000256" key="3">
    <source>
        <dbReference type="ARBA" id="ARBA00022840"/>
    </source>
</evidence>
<dbReference type="InterPro" id="IPR003439">
    <property type="entry name" value="ABC_transporter-like_ATP-bd"/>
</dbReference>
<dbReference type="InterPro" id="IPR032823">
    <property type="entry name" value="BCA_ABC_TP_C"/>
</dbReference>
<reference evidence="6" key="1">
    <citation type="submission" date="2020-06" db="EMBL/GenBank/DDBJ databases">
        <title>Whole Genome Sequence of Bradyrhizobium sp. Strain 1S1.</title>
        <authorList>
            <person name="Bromfield E.S.P."/>
            <person name="Cloutier S."/>
        </authorList>
    </citation>
    <scope>NUCLEOTIDE SEQUENCE [LARGE SCALE GENOMIC DNA]</scope>
    <source>
        <strain evidence="6">1S1</strain>
    </source>
</reference>
<dbReference type="InterPro" id="IPR027417">
    <property type="entry name" value="P-loop_NTPase"/>
</dbReference>
<dbReference type="Pfam" id="PF00005">
    <property type="entry name" value="ABC_tran"/>
    <property type="match status" value="1"/>
</dbReference>
<keyword evidence="2" id="KW-0547">Nucleotide-binding</keyword>